<dbReference type="InterPro" id="IPR050463">
    <property type="entry name" value="Gfo/Idh/MocA_oxidrdct_glycsds"/>
</dbReference>
<evidence type="ECO:0000313" key="4">
    <source>
        <dbReference type="EMBL" id="SDI43786.1"/>
    </source>
</evidence>
<dbReference type="SUPFAM" id="SSF51735">
    <property type="entry name" value="NAD(P)-binding Rossmann-fold domains"/>
    <property type="match status" value="1"/>
</dbReference>
<dbReference type="Pfam" id="PF22725">
    <property type="entry name" value="GFO_IDH_MocA_C3"/>
    <property type="match status" value="1"/>
</dbReference>
<dbReference type="InterPro" id="IPR036291">
    <property type="entry name" value="NAD(P)-bd_dom_sf"/>
</dbReference>
<keyword evidence="5" id="KW-1185">Reference proteome</keyword>
<dbReference type="PANTHER" id="PTHR43818">
    <property type="entry name" value="BCDNA.GH03377"/>
    <property type="match status" value="1"/>
</dbReference>
<evidence type="ECO:0000256" key="1">
    <source>
        <dbReference type="ARBA" id="ARBA00023002"/>
    </source>
</evidence>
<dbReference type="Gene3D" id="3.40.50.720">
    <property type="entry name" value="NAD(P)-binding Rossmann-like Domain"/>
    <property type="match status" value="1"/>
</dbReference>
<dbReference type="SUPFAM" id="SSF55347">
    <property type="entry name" value="Glyceraldehyde-3-phosphate dehydrogenase-like, C-terminal domain"/>
    <property type="match status" value="1"/>
</dbReference>
<dbReference type="EMBL" id="FNCY01000019">
    <property type="protein sequence ID" value="SDI43786.1"/>
    <property type="molecule type" value="Genomic_DNA"/>
</dbReference>
<dbReference type="InterPro" id="IPR055170">
    <property type="entry name" value="GFO_IDH_MocA-like_dom"/>
</dbReference>
<dbReference type="GO" id="GO:0000166">
    <property type="term" value="F:nucleotide binding"/>
    <property type="evidence" value="ECO:0007669"/>
    <property type="project" value="InterPro"/>
</dbReference>
<dbReference type="Gene3D" id="3.30.360.10">
    <property type="entry name" value="Dihydrodipicolinate Reductase, domain 2"/>
    <property type="match status" value="1"/>
</dbReference>
<dbReference type="Pfam" id="PF01408">
    <property type="entry name" value="GFO_IDH_MocA"/>
    <property type="match status" value="1"/>
</dbReference>
<protein>
    <submittedName>
        <fullName evidence="4">Predicted dehydrogenase</fullName>
    </submittedName>
</protein>
<organism evidence="4 5">
    <name type="scientific">Propionivibrio dicarboxylicus</name>
    <dbReference type="NCBI Taxonomy" id="83767"/>
    <lineage>
        <taxon>Bacteria</taxon>
        <taxon>Pseudomonadati</taxon>
        <taxon>Pseudomonadota</taxon>
        <taxon>Betaproteobacteria</taxon>
        <taxon>Rhodocyclales</taxon>
        <taxon>Rhodocyclaceae</taxon>
        <taxon>Propionivibrio</taxon>
    </lineage>
</organism>
<keyword evidence="1" id="KW-0560">Oxidoreductase</keyword>
<dbReference type="PANTHER" id="PTHR43818:SF11">
    <property type="entry name" value="BCDNA.GH03377"/>
    <property type="match status" value="1"/>
</dbReference>
<dbReference type="Proteomes" id="UP000198607">
    <property type="component" value="Unassembled WGS sequence"/>
</dbReference>
<dbReference type="GO" id="GO:0016491">
    <property type="term" value="F:oxidoreductase activity"/>
    <property type="evidence" value="ECO:0007669"/>
    <property type="project" value="UniProtKB-KW"/>
</dbReference>
<evidence type="ECO:0000259" key="3">
    <source>
        <dbReference type="Pfam" id="PF22725"/>
    </source>
</evidence>
<accession>A0A1G8KK87</accession>
<feature type="domain" description="Gfo/Idh/MocA-like oxidoreductase N-terminal" evidence="2">
    <location>
        <begin position="4"/>
        <end position="124"/>
    </location>
</feature>
<dbReference type="STRING" id="83767.SAMN05660652_03420"/>
<evidence type="ECO:0000313" key="5">
    <source>
        <dbReference type="Proteomes" id="UP000198607"/>
    </source>
</evidence>
<feature type="domain" description="GFO/IDH/MocA-like oxidoreductase" evidence="3">
    <location>
        <begin position="132"/>
        <end position="256"/>
    </location>
</feature>
<name>A0A1G8KK87_9RHOO</name>
<dbReference type="AlphaFoldDB" id="A0A1G8KK87"/>
<dbReference type="OrthoDB" id="9793050at2"/>
<reference evidence="4 5" key="1">
    <citation type="submission" date="2016-10" db="EMBL/GenBank/DDBJ databases">
        <authorList>
            <person name="de Groot N.N."/>
        </authorList>
    </citation>
    <scope>NUCLEOTIDE SEQUENCE [LARGE SCALE GENOMIC DNA]</scope>
    <source>
        <strain evidence="4 5">DSM 5885</strain>
    </source>
</reference>
<proteinExistence type="predicted"/>
<dbReference type="InterPro" id="IPR000683">
    <property type="entry name" value="Gfo/Idh/MocA-like_OxRdtase_N"/>
</dbReference>
<evidence type="ECO:0000259" key="2">
    <source>
        <dbReference type="Pfam" id="PF01408"/>
    </source>
</evidence>
<sequence length="330" mass="36158">MATIQWGMIGCGAVAEVKSGPGFYKSNNSALVAVTSADVAMTRSFAERHGVAKAYDTTAELLADPAVQAVYVATPPSSHKPLALDVAKAGKHVYVEKPMAMRFEECREIVEVCEQRGVRLFVAFYRRAMPRFLQIKQWIDAGVIGEVRTVRAVQHQRPAPEDLSRATLPWRLIPAVSGGGKFLDMGIHELDLFDFLFGAIEEVHGIASNQAGLYDVEDTVTATWRHASGVQGFGSWCYVCGNDEDYVEIVGSKGRISFEFFSDKPLKLVTDTQSVDMDIPNPAHVQQPFIQSIVDDLNGVAPCPGNVESAVRSTWVADEVLKGYRAQKGY</sequence>
<gene>
    <name evidence="4" type="ORF">SAMN05660652_03420</name>
</gene>